<protein>
    <submittedName>
        <fullName evidence="4">Delta-60 repeat domain-containing protein/Por secretion system C-terminal sorting domain-containing protein</fullName>
    </submittedName>
</protein>
<evidence type="ECO:0000256" key="2">
    <source>
        <dbReference type="SAM" id="SignalP"/>
    </source>
</evidence>
<dbReference type="InterPro" id="IPR013431">
    <property type="entry name" value="Delta_60_rpt"/>
</dbReference>
<keyword evidence="1 2" id="KW-0732">Signal</keyword>
<evidence type="ECO:0000256" key="1">
    <source>
        <dbReference type="ARBA" id="ARBA00022729"/>
    </source>
</evidence>
<sequence length="939" mass="102956">MKKIYFLLLFFAFLSQNGSAQSPTIDNSFNPNDNGTYQQNIGTKSALLPDGKLLSVYENPSIGLFRDIIRLNADGSIDETFNYTDQLYTNEIFVKSDGKFLTTVDSYNEVSGNMTIKCYNADGSVNNSFAIPVFENISSGTPDNIRINDVIYQNDGKIIAVGDFTKVNNVTCNNIVRLNSDGSIDTTFTHGIIFNATYSYWIQSIAIQSDGKYVVGGEFTPIGTNSNARIARINSNGTLDSSFNVYFTGTMDHTINGFGSFIDKVAIQTDGKILVACGAFYSGGYVVSYGFTRLNSNGTRDTGFIRANDNSGIIISDFCIQSDGKIVYPAETKIKRLNTNGSVDATFTYTNSSYTNYPCSLYMQSGKIIVNIDYNEPSGRSRKGIHRLNTNGTLDITFNPSQGTNIISSQLNGNSSGNHNLKVLTDGSFLIMGTFSSYNDNGFNHMCKVAPNGAFDSSFTIDPLISFSSSTSYDQKSSIIREQTDGKILLTSTPTISALVNGVEKELIRINANGSLDTSFTPISGNDILDFEIQNDGKIIAIGTGPLFMQSAKYKVIRLNADGSLDTSFTSVLFDQNLTHIELQADMKILVTHPVYYPAPTYVMVPGLQRLNTDGSLDSAFNPTQGRINYTKIQPDGKILISYYNNVASRTYLGRLNADGTNDASFNLNFGGYTSDSSPAFDKIFVTSQGKIITSPVLNQFNNVTTDKMYYIFNANGVLESSFINNDFNIGLRASQQNCDAILLSGSFDKIDGNRKNGIVRYSLSNVPSSLTPTGSTYQNFTTGQTLSNLVVNGQNIQWYSTQNSCTTTSTYRNGNEVSSLLPGSTLLVDGVTYYASQTVGGIESVYRLPVTVRQTLSTNDVIFEKLKFYPNPAQNVLNISNDELIDRVEIYNLMGQKFMDATYNSNDVQINVSGFNTGIYLVKVHNGAKFQSIQFIKK</sequence>
<proteinExistence type="predicted"/>
<accession>A0A1G4VHN0</accession>
<dbReference type="Pfam" id="PF17164">
    <property type="entry name" value="DUF5122"/>
    <property type="match status" value="10"/>
</dbReference>
<dbReference type="SUPFAM" id="SSF101898">
    <property type="entry name" value="NHL repeat"/>
    <property type="match status" value="1"/>
</dbReference>
<dbReference type="Gene3D" id="2.80.10.50">
    <property type="match status" value="6"/>
</dbReference>
<dbReference type="STRING" id="329186.SAMN02927925_00951"/>
<feature type="signal peptide" evidence="2">
    <location>
        <begin position="1"/>
        <end position="20"/>
    </location>
</feature>
<name>A0A1G4VHN0_9FLAO</name>
<dbReference type="Pfam" id="PF18962">
    <property type="entry name" value="Por_Secre_tail"/>
    <property type="match status" value="1"/>
</dbReference>
<evidence type="ECO:0000313" key="4">
    <source>
        <dbReference type="EMBL" id="SCX06139.1"/>
    </source>
</evidence>
<dbReference type="NCBIfam" id="TIGR04183">
    <property type="entry name" value="Por_Secre_tail"/>
    <property type="match status" value="1"/>
</dbReference>
<reference evidence="4 5" key="1">
    <citation type="submission" date="2016-10" db="EMBL/GenBank/DDBJ databases">
        <authorList>
            <person name="de Groot N.N."/>
        </authorList>
    </citation>
    <scope>NUCLEOTIDE SEQUENCE [LARGE SCALE GENOMIC DNA]</scope>
    <source>
        <strain evidence="4 5">CGMCC 1.3801</strain>
    </source>
</reference>
<gene>
    <name evidence="4" type="ORF">SAMN02927925_00951</name>
</gene>
<feature type="chain" id="PRO_5010193943" evidence="2">
    <location>
        <begin position="21"/>
        <end position="939"/>
    </location>
</feature>
<dbReference type="AlphaFoldDB" id="A0A1G4VHN0"/>
<evidence type="ECO:0000313" key="5">
    <source>
        <dbReference type="Proteomes" id="UP000182124"/>
    </source>
</evidence>
<dbReference type="NCBIfam" id="TIGR02608">
    <property type="entry name" value="delta_60_rpt"/>
    <property type="match status" value="9"/>
</dbReference>
<dbReference type="RefSeq" id="WP_023576537.1">
    <property type="nucleotide sequence ID" value="NZ_FMTY01000002.1"/>
</dbReference>
<dbReference type="Proteomes" id="UP000182124">
    <property type="component" value="Unassembled WGS sequence"/>
</dbReference>
<dbReference type="EMBL" id="FMTY01000002">
    <property type="protein sequence ID" value="SCX06139.1"/>
    <property type="molecule type" value="Genomic_DNA"/>
</dbReference>
<evidence type="ECO:0000259" key="3">
    <source>
        <dbReference type="Pfam" id="PF18962"/>
    </source>
</evidence>
<organism evidence="4 5">
    <name type="scientific">Flavobacterium saliperosum</name>
    <dbReference type="NCBI Taxonomy" id="329186"/>
    <lineage>
        <taxon>Bacteria</taxon>
        <taxon>Pseudomonadati</taxon>
        <taxon>Bacteroidota</taxon>
        <taxon>Flavobacteriia</taxon>
        <taxon>Flavobacteriales</taxon>
        <taxon>Flavobacteriaceae</taxon>
        <taxon>Flavobacterium</taxon>
    </lineage>
</organism>
<dbReference type="InterPro" id="IPR026444">
    <property type="entry name" value="Secre_tail"/>
</dbReference>
<dbReference type="eggNOG" id="COG3386">
    <property type="taxonomic scope" value="Bacteria"/>
</dbReference>
<feature type="domain" description="Secretion system C-terminal sorting" evidence="3">
    <location>
        <begin position="870"/>
        <end position="930"/>
    </location>
</feature>